<dbReference type="AlphaFoldDB" id="A0A9J7BQV3"/>
<evidence type="ECO:0000313" key="3">
    <source>
        <dbReference type="Proteomes" id="UP001059380"/>
    </source>
</evidence>
<accession>A0A9J7BQV3</accession>
<dbReference type="RefSeq" id="WP_260794578.1">
    <property type="nucleotide sequence ID" value="NZ_CP093313.1"/>
</dbReference>
<proteinExistence type="predicted"/>
<evidence type="ECO:0000256" key="1">
    <source>
        <dbReference type="SAM" id="MobiDB-lite"/>
    </source>
</evidence>
<dbReference type="Proteomes" id="UP001059380">
    <property type="component" value="Chromosome"/>
</dbReference>
<organism evidence="2 3">
    <name type="scientific">Occallatibacter riparius</name>
    <dbReference type="NCBI Taxonomy" id="1002689"/>
    <lineage>
        <taxon>Bacteria</taxon>
        <taxon>Pseudomonadati</taxon>
        <taxon>Acidobacteriota</taxon>
        <taxon>Terriglobia</taxon>
        <taxon>Terriglobales</taxon>
        <taxon>Acidobacteriaceae</taxon>
        <taxon>Occallatibacter</taxon>
    </lineage>
</organism>
<gene>
    <name evidence="2" type="ORF">MOP44_03760</name>
</gene>
<feature type="region of interest" description="Disordered" evidence="1">
    <location>
        <begin position="29"/>
        <end position="51"/>
    </location>
</feature>
<protein>
    <submittedName>
        <fullName evidence="2">Uncharacterized protein</fullName>
    </submittedName>
</protein>
<name>A0A9J7BQV3_9BACT</name>
<keyword evidence="3" id="KW-1185">Reference proteome</keyword>
<dbReference type="KEGG" id="orp:MOP44_03760"/>
<sequence>MGDRSHNPFVLRHPISLGDAIAALFRPRQKRRASACPPIKSSLPHTQSPIAKPRVQEVAVNASSPDPVATSNQVL</sequence>
<evidence type="ECO:0000313" key="2">
    <source>
        <dbReference type="EMBL" id="UWZ85064.1"/>
    </source>
</evidence>
<reference evidence="2" key="1">
    <citation type="submission" date="2021-04" db="EMBL/GenBank/DDBJ databases">
        <title>Phylogenetic analysis of Acidobacteriaceae.</title>
        <authorList>
            <person name="Qiu L."/>
            <person name="Zhang Q."/>
        </authorList>
    </citation>
    <scope>NUCLEOTIDE SEQUENCE</scope>
    <source>
        <strain evidence="2">DSM 25168</strain>
    </source>
</reference>
<dbReference type="EMBL" id="CP093313">
    <property type="protein sequence ID" value="UWZ85064.1"/>
    <property type="molecule type" value="Genomic_DNA"/>
</dbReference>